<evidence type="ECO:0000313" key="4">
    <source>
        <dbReference type="Proteomes" id="UP000828390"/>
    </source>
</evidence>
<dbReference type="AlphaFoldDB" id="A0A9D3YPS7"/>
<sequence length="136" mass="14942">MVFFICVLQLGQALQCYECMNLKDKACGTSYTASDKYNVTCEPEATACRKLEYRDSLQGITTDGVVVTRSCWTSPGKEGYAPEKCEKMFSSHVCYCTTDGCNGGQLVQPHRVLVSVALLSLLQFVFRLTNVSVGGK</sequence>
<keyword evidence="2" id="KW-0325">Glycoprotein</keyword>
<name>A0A9D3YPS7_DREPO</name>
<evidence type="ECO:0000313" key="3">
    <source>
        <dbReference type="EMBL" id="KAH3704804.1"/>
    </source>
</evidence>
<dbReference type="EMBL" id="JAIWYP010000015">
    <property type="protein sequence ID" value="KAH3704804.1"/>
    <property type="molecule type" value="Genomic_DNA"/>
</dbReference>
<proteinExistence type="predicted"/>
<keyword evidence="1" id="KW-0732">Signal</keyword>
<evidence type="ECO:0008006" key="5">
    <source>
        <dbReference type="Google" id="ProtNLM"/>
    </source>
</evidence>
<accession>A0A9D3YPS7</accession>
<evidence type="ECO:0000256" key="2">
    <source>
        <dbReference type="ARBA" id="ARBA00023180"/>
    </source>
</evidence>
<reference evidence="3" key="2">
    <citation type="submission" date="2020-11" db="EMBL/GenBank/DDBJ databases">
        <authorList>
            <person name="McCartney M.A."/>
            <person name="Auch B."/>
            <person name="Kono T."/>
            <person name="Mallez S."/>
            <person name="Becker A."/>
            <person name="Gohl D.M."/>
            <person name="Silverstein K.A.T."/>
            <person name="Koren S."/>
            <person name="Bechman K.B."/>
            <person name="Herman A."/>
            <person name="Abrahante J.E."/>
            <person name="Garbe J."/>
        </authorList>
    </citation>
    <scope>NUCLEOTIDE SEQUENCE</scope>
    <source>
        <strain evidence="3">Duluth1</strain>
        <tissue evidence="3">Whole animal</tissue>
    </source>
</reference>
<comment type="caution">
    <text evidence="3">The sequence shown here is derived from an EMBL/GenBank/DDBJ whole genome shotgun (WGS) entry which is preliminary data.</text>
</comment>
<protein>
    <recommendedName>
        <fullName evidence="5">Protein sleepless</fullName>
    </recommendedName>
</protein>
<dbReference type="InterPro" id="IPR045860">
    <property type="entry name" value="Snake_toxin-like_sf"/>
</dbReference>
<dbReference type="GO" id="GO:0030431">
    <property type="term" value="P:sleep"/>
    <property type="evidence" value="ECO:0007669"/>
    <property type="project" value="InterPro"/>
</dbReference>
<dbReference type="InterPro" id="IPR031424">
    <property type="entry name" value="QVR-like"/>
</dbReference>
<dbReference type="PANTHER" id="PTHR33562">
    <property type="entry name" value="ATILLA, ISOFORM B-RELATED-RELATED"/>
    <property type="match status" value="1"/>
</dbReference>
<gene>
    <name evidence="3" type="ORF">DPMN_079865</name>
</gene>
<keyword evidence="4" id="KW-1185">Reference proteome</keyword>
<dbReference type="InterPro" id="IPR050975">
    <property type="entry name" value="Sleep_regulator"/>
</dbReference>
<dbReference type="Proteomes" id="UP000828390">
    <property type="component" value="Unassembled WGS sequence"/>
</dbReference>
<dbReference type="SUPFAM" id="SSF57302">
    <property type="entry name" value="Snake toxin-like"/>
    <property type="match status" value="1"/>
</dbReference>
<dbReference type="GO" id="GO:0032222">
    <property type="term" value="P:regulation of synaptic transmission, cholinergic"/>
    <property type="evidence" value="ECO:0007669"/>
    <property type="project" value="InterPro"/>
</dbReference>
<dbReference type="Pfam" id="PF17064">
    <property type="entry name" value="QVR"/>
    <property type="match status" value="1"/>
</dbReference>
<organism evidence="3 4">
    <name type="scientific">Dreissena polymorpha</name>
    <name type="common">Zebra mussel</name>
    <name type="synonym">Mytilus polymorpha</name>
    <dbReference type="NCBI Taxonomy" id="45954"/>
    <lineage>
        <taxon>Eukaryota</taxon>
        <taxon>Metazoa</taxon>
        <taxon>Spiralia</taxon>
        <taxon>Lophotrochozoa</taxon>
        <taxon>Mollusca</taxon>
        <taxon>Bivalvia</taxon>
        <taxon>Autobranchia</taxon>
        <taxon>Heteroconchia</taxon>
        <taxon>Euheterodonta</taxon>
        <taxon>Imparidentia</taxon>
        <taxon>Neoheterodontei</taxon>
        <taxon>Myida</taxon>
        <taxon>Dreissenoidea</taxon>
        <taxon>Dreissenidae</taxon>
        <taxon>Dreissena</taxon>
    </lineage>
</organism>
<reference evidence="3" key="1">
    <citation type="journal article" date="2019" name="bioRxiv">
        <title>The Genome of the Zebra Mussel, Dreissena polymorpha: A Resource for Invasive Species Research.</title>
        <authorList>
            <person name="McCartney M.A."/>
            <person name="Auch B."/>
            <person name="Kono T."/>
            <person name="Mallez S."/>
            <person name="Zhang Y."/>
            <person name="Obille A."/>
            <person name="Becker A."/>
            <person name="Abrahante J.E."/>
            <person name="Garbe J."/>
            <person name="Badalamenti J.P."/>
            <person name="Herman A."/>
            <person name="Mangelson H."/>
            <person name="Liachko I."/>
            <person name="Sullivan S."/>
            <person name="Sone E.D."/>
            <person name="Koren S."/>
            <person name="Silverstein K.A.T."/>
            <person name="Beckman K.B."/>
            <person name="Gohl D.M."/>
        </authorList>
    </citation>
    <scope>NUCLEOTIDE SEQUENCE</scope>
    <source>
        <strain evidence="3">Duluth1</strain>
        <tissue evidence="3">Whole animal</tissue>
    </source>
</reference>
<evidence type="ECO:0000256" key="1">
    <source>
        <dbReference type="ARBA" id="ARBA00022729"/>
    </source>
</evidence>